<organism evidence="15 16">
    <name type="scientific">Candidatus Giovannonibacteria bacterium GW2011_GWF2_42_19</name>
    <dbReference type="NCBI Taxonomy" id="1618659"/>
    <lineage>
        <taxon>Bacteria</taxon>
        <taxon>Candidatus Giovannoniibacteriota</taxon>
    </lineage>
</organism>
<sequence length="585" mass="67099">MQNFAAPRDNKKTQSNNIESVRHSLAHLLAAAVLKKFPTAKLGIGPNIEDGFYYDFKLPKPISDSDLAEFEKTIRNFISQKLDFSGEKITPLKAKKLFKAQPFKLELIKDFTKEKKGLTSYSTGRIFVDLCRGGHVQNTSEINPGSFKLTKIAGAYWKGSEKNAQLTRIYGVAFQTKEELDSHLKALEEAKKRDHKKLGQELDLFTFSDLVGAGLPLWTPKGTLLRDILDDFVWQLRNEKGYERVDIPHITKKELYEKSGHWDKFKDELFIIETREGHIFAMKPMNCPHHTQIYARKQWSYRELPQRYASTTKVYRDEQTGELAGLLRVRAITQDDAHVFCRPSQVKEEIFKIWDIISEFYGKFGFELSVRLSLHDPRHQEKYLGTEKLWKESESVLRELVGARGIRAEEAPGEAALYGPKIDFMGKDALGRMHQVATIQLDMNLPERFDLFCINEKGERERVVMIHAAIMGSIERFLSVIIEHFAGAFPFWLSPVQVQILTVTDRAINYANEILGNLKSNNIRVATDFRNESIGKKIREAELQKIPFILIIGDKEVDAKKIAVRERGKGDLGQKTFEEFLDIAK</sequence>
<dbReference type="InterPro" id="IPR033728">
    <property type="entry name" value="ThrRS_core"/>
</dbReference>
<keyword evidence="5 13" id="KW-0479">Metal-binding</keyword>
<dbReference type="GO" id="GO:0005737">
    <property type="term" value="C:cytoplasm"/>
    <property type="evidence" value="ECO:0007669"/>
    <property type="project" value="UniProtKB-SubCell"/>
</dbReference>
<keyword evidence="11 13" id="KW-0030">Aminoacyl-tRNA synthetase</keyword>
<dbReference type="NCBIfam" id="TIGR00418">
    <property type="entry name" value="thrS"/>
    <property type="match status" value="1"/>
</dbReference>
<keyword evidence="3 13" id="KW-0820">tRNA-binding</keyword>
<dbReference type="InterPro" id="IPR002320">
    <property type="entry name" value="Thr-tRNA-ligase_IIa"/>
</dbReference>
<gene>
    <name evidence="13" type="primary">thrS</name>
    <name evidence="15" type="ORF">UV11_C0001G0054</name>
</gene>
<dbReference type="Pfam" id="PF00587">
    <property type="entry name" value="tRNA-synt_2b"/>
    <property type="match status" value="1"/>
</dbReference>
<dbReference type="CDD" id="cd00771">
    <property type="entry name" value="ThrRS_core"/>
    <property type="match status" value="1"/>
</dbReference>
<keyword evidence="10 13" id="KW-0648">Protein biosynthesis</keyword>
<evidence type="ECO:0000256" key="1">
    <source>
        <dbReference type="ARBA" id="ARBA00008226"/>
    </source>
</evidence>
<keyword evidence="4 13" id="KW-0436">Ligase</keyword>
<dbReference type="InterPro" id="IPR045864">
    <property type="entry name" value="aa-tRNA-synth_II/BPL/LPL"/>
</dbReference>
<dbReference type="FunFam" id="3.30.980.10:FF:000005">
    <property type="entry name" value="Threonyl-tRNA synthetase, mitochondrial"/>
    <property type="match status" value="1"/>
</dbReference>
<comment type="catalytic activity">
    <reaction evidence="12 13">
        <text>tRNA(Thr) + L-threonine + ATP = L-threonyl-tRNA(Thr) + AMP + diphosphate + H(+)</text>
        <dbReference type="Rhea" id="RHEA:24624"/>
        <dbReference type="Rhea" id="RHEA-COMP:9670"/>
        <dbReference type="Rhea" id="RHEA-COMP:9704"/>
        <dbReference type="ChEBI" id="CHEBI:15378"/>
        <dbReference type="ChEBI" id="CHEBI:30616"/>
        <dbReference type="ChEBI" id="CHEBI:33019"/>
        <dbReference type="ChEBI" id="CHEBI:57926"/>
        <dbReference type="ChEBI" id="CHEBI:78442"/>
        <dbReference type="ChEBI" id="CHEBI:78534"/>
        <dbReference type="ChEBI" id="CHEBI:456215"/>
        <dbReference type="EC" id="6.1.1.3"/>
    </reaction>
</comment>
<dbReference type="AlphaFoldDB" id="A0A0G0ZJV8"/>
<evidence type="ECO:0000259" key="14">
    <source>
        <dbReference type="PROSITE" id="PS50862"/>
    </source>
</evidence>
<feature type="binding site" evidence="13">
    <location>
        <position position="338"/>
    </location>
    <ligand>
        <name>Zn(2+)</name>
        <dbReference type="ChEBI" id="CHEBI:29105"/>
        <note>catalytic</note>
    </ligand>
</feature>
<dbReference type="Gene3D" id="3.30.54.20">
    <property type="match status" value="1"/>
</dbReference>
<feature type="binding site" evidence="13">
    <location>
        <position position="467"/>
    </location>
    <ligand>
        <name>Zn(2+)</name>
        <dbReference type="ChEBI" id="CHEBI:29105"/>
        <note>catalytic</note>
    </ligand>
</feature>
<dbReference type="Gene3D" id="3.40.50.800">
    <property type="entry name" value="Anticodon-binding domain"/>
    <property type="match status" value="1"/>
</dbReference>
<reference evidence="15" key="1">
    <citation type="journal article" date="2015" name="Nature">
        <title>rRNA introns, odd ribosomes, and small enigmatic genomes across a large radiation of phyla.</title>
        <authorList>
            <person name="Brown C.T."/>
            <person name="Hug L.A."/>
            <person name="Thomas B.C."/>
            <person name="Sharon I."/>
            <person name="Castelle C.J."/>
            <person name="Singh A."/>
            <person name="Wilkins M.J."/>
            <person name="Williams K.H."/>
            <person name="Banfield J.F."/>
        </authorList>
    </citation>
    <scope>NUCLEOTIDE SEQUENCE [LARGE SCALE GENOMIC DNA]</scope>
</reference>
<dbReference type="PANTHER" id="PTHR11451">
    <property type="entry name" value="THREONINE-TRNA LIGASE"/>
    <property type="match status" value="1"/>
</dbReference>
<dbReference type="Proteomes" id="UP000034036">
    <property type="component" value="Unassembled WGS sequence"/>
</dbReference>
<evidence type="ECO:0000256" key="2">
    <source>
        <dbReference type="ARBA" id="ARBA00022490"/>
    </source>
</evidence>
<dbReference type="EMBL" id="LCDF01000001">
    <property type="protein sequence ID" value="KKS48959.1"/>
    <property type="molecule type" value="Genomic_DNA"/>
</dbReference>
<accession>A0A0G0ZJV8</accession>
<dbReference type="PANTHER" id="PTHR11451:SF44">
    <property type="entry name" value="THREONINE--TRNA LIGASE, CHLOROPLASTIC_MITOCHONDRIAL 2"/>
    <property type="match status" value="1"/>
</dbReference>
<dbReference type="SMART" id="SM00863">
    <property type="entry name" value="tRNA_SAD"/>
    <property type="match status" value="1"/>
</dbReference>
<evidence type="ECO:0000256" key="9">
    <source>
        <dbReference type="ARBA" id="ARBA00022884"/>
    </source>
</evidence>
<keyword evidence="9 13" id="KW-0694">RNA-binding</keyword>
<dbReference type="InterPro" id="IPR002314">
    <property type="entry name" value="aa-tRNA-synt_IIb"/>
</dbReference>
<name>A0A0G0ZJV8_9BACT</name>
<dbReference type="InterPro" id="IPR047246">
    <property type="entry name" value="ThrRS_anticodon"/>
</dbReference>
<comment type="similarity">
    <text evidence="1 13">Belongs to the class-II aminoacyl-tRNA synthetase family.</text>
</comment>
<keyword evidence="8 13" id="KW-0067">ATP-binding</keyword>
<dbReference type="InterPro" id="IPR036621">
    <property type="entry name" value="Anticodon-bd_dom_sf"/>
</dbReference>
<dbReference type="GO" id="GO:0000049">
    <property type="term" value="F:tRNA binding"/>
    <property type="evidence" value="ECO:0007669"/>
    <property type="project" value="UniProtKB-KW"/>
</dbReference>
<dbReference type="SUPFAM" id="SSF55681">
    <property type="entry name" value="Class II aaRS and biotin synthetases"/>
    <property type="match status" value="1"/>
</dbReference>
<dbReference type="FunFam" id="3.30.930.10:FF:000002">
    <property type="entry name" value="Threonine--tRNA ligase"/>
    <property type="match status" value="1"/>
</dbReference>
<keyword evidence="7 13" id="KW-0862">Zinc</keyword>
<evidence type="ECO:0000313" key="16">
    <source>
        <dbReference type="Proteomes" id="UP000034036"/>
    </source>
</evidence>
<dbReference type="GO" id="GO:0005524">
    <property type="term" value="F:ATP binding"/>
    <property type="evidence" value="ECO:0007669"/>
    <property type="project" value="UniProtKB-UniRule"/>
</dbReference>
<evidence type="ECO:0000256" key="13">
    <source>
        <dbReference type="HAMAP-Rule" id="MF_00184"/>
    </source>
</evidence>
<feature type="domain" description="Aminoacyl-transfer RNA synthetases class-II family profile" evidence="14">
    <location>
        <begin position="220"/>
        <end position="490"/>
    </location>
</feature>
<dbReference type="Pfam" id="PF07973">
    <property type="entry name" value="tRNA_SAD"/>
    <property type="match status" value="1"/>
</dbReference>
<dbReference type="HAMAP" id="MF_00184">
    <property type="entry name" value="Thr_tRNA_synth"/>
    <property type="match status" value="1"/>
</dbReference>
<dbReference type="PATRIC" id="fig|1618659.3.peg.61"/>
<dbReference type="InterPro" id="IPR006195">
    <property type="entry name" value="aa-tRNA-synth_II"/>
</dbReference>
<dbReference type="Pfam" id="PF03129">
    <property type="entry name" value="HGTP_anticodon"/>
    <property type="match status" value="1"/>
</dbReference>
<dbReference type="STRING" id="1618659.UV11_C0001G0054"/>
<evidence type="ECO:0000256" key="12">
    <source>
        <dbReference type="ARBA" id="ARBA00049515"/>
    </source>
</evidence>
<comment type="caution">
    <text evidence="13">Lacks conserved residue(s) required for the propagation of feature annotation.</text>
</comment>
<feature type="binding site" evidence="13">
    <location>
        <position position="287"/>
    </location>
    <ligand>
        <name>Zn(2+)</name>
        <dbReference type="ChEBI" id="CHEBI:29105"/>
        <note>catalytic</note>
    </ligand>
</feature>
<keyword evidence="6 13" id="KW-0547">Nucleotide-binding</keyword>
<comment type="caution">
    <text evidence="15">The sequence shown here is derived from an EMBL/GenBank/DDBJ whole genome shotgun (WGS) entry which is preliminary data.</text>
</comment>
<evidence type="ECO:0000256" key="11">
    <source>
        <dbReference type="ARBA" id="ARBA00023146"/>
    </source>
</evidence>
<dbReference type="Gene3D" id="3.30.930.10">
    <property type="entry name" value="Bira Bifunctional Protein, Domain 2"/>
    <property type="match status" value="1"/>
</dbReference>
<dbReference type="SUPFAM" id="SSF55186">
    <property type="entry name" value="ThrRS/AlaRS common domain"/>
    <property type="match status" value="1"/>
</dbReference>
<comment type="subcellular location">
    <subcellularLocation>
        <location evidence="13">Cytoplasm</location>
    </subcellularLocation>
</comment>
<comment type="subunit">
    <text evidence="13">Homodimer.</text>
</comment>
<comment type="cofactor">
    <cofactor evidence="13">
        <name>Zn(2+)</name>
        <dbReference type="ChEBI" id="CHEBI:29105"/>
    </cofactor>
    <text evidence="13">Binds 1 zinc ion per subunit.</text>
</comment>
<evidence type="ECO:0000256" key="7">
    <source>
        <dbReference type="ARBA" id="ARBA00022833"/>
    </source>
</evidence>
<proteinExistence type="inferred from homology"/>
<keyword evidence="2 13" id="KW-0963">Cytoplasm</keyword>
<dbReference type="Gene3D" id="3.30.980.10">
    <property type="entry name" value="Threonyl-trna Synthetase, Chain A, domain 2"/>
    <property type="match status" value="1"/>
</dbReference>
<dbReference type="SUPFAM" id="SSF52954">
    <property type="entry name" value="Class II aaRS ABD-related"/>
    <property type="match status" value="1"/>
</dbReference>
<evidence type="ECO:0000256" key="10">
    <source>
        <dbReference type="ARBA" id="ARBA00022917"/>
    </source>
</evidence>
<dbReference type="CDD" id="cd00860">
    <property type="entry name" value="ThrRS_anticodon"/>
    <property type="match status" value="1"/>
</dbReference>
<dbReference type="InterPro" id="IPR012947">
    <property type="entry name" value="tRNA_SAD"/>
</dbReference>
<dbReference type="InterPro" id="IPR004154">
    <property type="entry name" value="Anticodon-bd"/>
</dbReference>
<protein>
    <recommendedName>
        <fullName evidence="13">Threonine--tRNA ligase</fullName>
        <ecNumber evidence="13">6.1.1.3</ecNumber>
    </recommendedName>
    <alternativeName>
        <fullName evidence="13">Threonyl-tRNA synthetase</fullName>
        <shortName evidence="13">ThrRS</shortName>
    </alternativeName>
</protein>
<evidence type="ECO:0000256" key="3">
    <source>
        <dbReference type="ARBA" id="ARBA00022555"/>
    </source>
</evidence>
<dbReference type="PROSITE" id="PS50862">
    <property type="entry name" value="AA_TRNA_LIGASE_II"/>
    <property type="match status" value="1"/>
</dbReference>
<dbReference type="GO" id="GO:0046872">
    <property type="term" value="F:metal ion binding"/>
    <property type="evidence" value="ECO:0007669"/>
    <property type="project" value="UniProtKB-KW"/>
</dbReference>
<dbReference type="EC" id="6.1.1.3" evidence="13"/>
<dbReference type="GO" id="GO:0006435">
    <property type="term" value="P:threonyl-tRNA aminoacylation"/>
    <property type="evidence" value="ECO:0007669"/>
    <property type="project" value="UniProtKB-UniRule"/>
</dbReference>
<evidence type="ECO:0000256" key="4">
    <source>
        <dbReference type="ARBA" id="ARBA00022598"/>
    </source>
</evidence>
<evidence type="ECO:0000256" key="5">
    <source>
        <dbReference type="ARBA" id="ARBA00022723"/>
    </source>
</evidence>
<dbReference type="PRINTS" id="PR01047">
    <property type="entry name" value="TRNASYNTHTHR"/>
</dbReference>
<evidence type="ECO:0000313" key="15">
    <source>
        <dbReference type="EMBL" id="KKS48959.1"/>
    </source>
</evidence>
<dbReference type="InterPro" id="IPR018163">
    <property type="entry name" value="Thr/Ala-tRNA-synth_IIc_edit"/>
</dbReference>
<dbReference type="GO" id="GO:0004829">
    <property type="term" value="F:threonine-tRNA ligase activity"/>
    <property type="evidence" value="ECO:0007669"/>
    <property type="project" value="UniProtKB-UniRule"/>
</dbReference>
<evidence type="ECO:0000256" key="8">
    <source>
        <dbReference type="ARBA" id="ARBA00022840"/>
    </source>
</evidence>
<evidence type="ECO:0000256" key="6">
    <source>
        <dbReference type="ARBA" id="ARBA00022741"/>
    </source>
</evidence>
<dbReference type="FunFam" id="3.40.50.800:FF:000001">
    <property type="entry name" value="Threonine--tRNA ligase"/>
    <property type="match status" value="1"/>
</dbReference>